<keyword evidence="3" id="KW-0131">Cell cycle</keyword>
<dbReference type="SUPFAM" id="SSF52540">
    <property type="entry name" value="P-loop containing nucleoside triphosphate hydrolases"/>
    <property type="match status" value="1"/>
</dbReference>
<gene>
    <name evidence="3" type="ORF">IW245_005728</name>
</gene>
<dbReference type="GO" id="GO:0000028">
    <property type="term" value="P:ribosomal small subunit assembly"/>
    <property type="evidence" value="ECO:0007669"/>
    <property type="project" value="TreeGrafter"/>
</dbReference>
<proteinExistence type="predicted"/>
<dbReference type="GO" id="GO:0051301">
    <property type="term" value="P:cell division"/>
    <property type="evidence" value="ECO:0007669"/>
    <property type="project" value="UniProtKB-KW"/>
</dbReference>
<dbReference type="PANTHER" id="PTHR42698">
    <property type="entry name" value="GTPASE ERA"/>
    <property type="match status" value="1"/>
</dbReference>
<feature type="transmembrane region" description="Helical" evidence="1">
    <location>
        <begin position="458"/>
        <end position="478"/>
    </location>
</feature>
<sequence length="526" mass="56240">MRPRPRPVALPSRLKALHRFVEVVADRLPAAELAPARAVLERAGQRLDMSREHTVVTLAGATGSGKSSMFNALAGLELSDVGVRRPTTARTQACVWGPAGSGELLEWLRLPSWHARETVLDADEQAALRGLILLDLPDFDSTAAAHREEAERLLDLVDLVVWVLDPQKYADNLVHERYLSRFRRHRDVTVVVLNKVDTLPPDGARTCLEDLRGLLKEHGLGAVPVLGASTVTGEGVAELRAQIEKAVTGKRAATSRLGADVDTVAGRLSAFVGPPAAEITPHLVRRASAALAATAGVDAVAGAAGASYRKRGVAATGWPLTRWWGRFRRDPLKRLHLDPVARTSVPPPTPARRAAATLAVRDLADQASQGLPEPWPTSVRAAARADEADLSDALDRAVGSTAITARDPRWWRFVGALQWLLALCALAGALWLLARLGLGALGIDLPLPKQGIVPVPTVLLGAGLLAGVLLTVVTRPLLGIGAARTERRATSALLTAVDLVTEEHVVAPVRAELRSYEDARKALELL</sequence>
<evidence type="ECO:0000259" key="2">
    <source>
        <dbReference type="Pfam" id="PF01926"/>
    </source>
</evidence>
<dbReference type="InterPro" id="IPR005662">
    <property type="entry name" value="GTPase_Era-like"/>
</dbReference>
<protein>
    <submittedName>
        <fullName evidence="3">GTP-binding protein EngB required for normal cell division</fullName>
    </submittedName>
</protein>
<reference evidence="3" key="1">
    <citation type="submission" date="2020-11" db="EMBL/GenBank/DDBJ databases">
        <title>Sequencing the genomes of 1000 actinobacteria strains.</title>
        <authorList>
            <person name="Klenk H.-P."/>
        </authorList>
    </citation>
    <scope>NUCLEOTIDE SEQUENCE</scope>
    <source>
        <strain evidence="3">DSM 45356</strain>
    </source>
</reference>
<feature type="transmembrane region" description="Helical" evidence="1">
    <location>
        <begin position="416"/>
        <end position="438"/>
    </location>
</feature>
<name>A0A8J7KLM2_9ACTN</name>
<organism evidence="3 4">
    <name type="scientific">Longispora fulva</name>
    <dbReference type="NCBI Taxonomy" id="619741"/>
    <lineage>
        <taxon>Bacteria</taxon>
        <taxon>Bacillati</taxon>
        <taxon>Actinomycetota</taxon>
        <taxon>Actinomycetes</taxon>
        <taxon>Micromonosporales</taxon>
        <taxon>Micromonosporaceae</taxon>
        <taxon>Longispora</taxon>
    </lineage>
</organism>
<dbReference type="GO" id="GO:0019843">
    <property type="term" value="F:rRNA binding"/>
    <property type="evidence" value="ECO:0007669"/>
    <property type="project" value="TreeGrafter"/>
</dbReference>
<dbReference type="Proteomes" id="UP000622552">
    <property type="component" value="Unassembled WGS sequence"/>
</dbReference>
<keyword evidence="4" id="KW-1185">Reference proteome</keyword>
<dbReference type="GO" id="GO:0005525">
    <property type="term" value="F:GTP binding"/>
    <property type="evidence" value="ECO:0007669"/>
    <property type="project" value="InterPro"/>
</dbReference>
<evidence type="ECO:0000313" key="3">
    <source>
        <dbReference type="EMBL" id="MBG6139534.1"/>
    </source>
</evidence>
<dbReference type="InterPro" id="IPR006073">
    <property type="entry name" value="GTP-bd"/>
</dbReference>
<dbReference type="Gene3D" id="3.40.50.300">
    <property type="entry name" value="P-loop containing nucleotide triphosphate hydrolases"/>
    <property type="match status" value="1"/>
</dbReference>
<evidence type="ECO:0000313" key="4">
    <source>
        <dbReference type="Proteomes" id="UP000622552"/>
    </source>
</evidence>
<evidence type="ECO:0000256" key="1">
    <source>
        <dbReference type="SAM" id="Phobius"/>
    </source>
</evidence>
<dbReference type="EMBL" id="JADOUF010000001">
    <property type="protein sequence ID" value="MBG6139534.1"/>
    <property type="molecule type" value="Genomic_DNA"/>
</dbReference>
<keyword evidence="1" id="KW-1133">Transmembrane helix</keyword>
<accession>A0A8J7KLM2</accession>
<dbReference type="GO" id="GO:0005829">
    <property type="term" value="C:cytosol"/>
    <property type="evidence" value="ECO:0007669"/>
    <property type="project" value="TreeGrafter"/>
</dbReference>
<keyword evidence="3" id="KW-0132">Cell division</keyword>
<dbReference type="AlphaFoldDB" id="A0A8J7KLM2"/>
<dbReference type="PANTHER" id="PTHR42698:SF1">
    <property type="entry name" value="GTPASE ERA, MITOCHONDRIAL"/>
    <property type="match status" value="1"/>
</dbReference>
<dbReference type="RefSeq" id="WP_197006182.1">
    <property type="nucleotide sequence ID" value="NZ_BONS01000008.1"/>
</dbReference>
<keyword evidence="1" id="KW-0472">Membrane</keyword>
<keyword evidence="1" id="KW-0812">Transmembrane</keyword>
<feature type="domain" description="G" evidence="2">
    <location>
        <begin position="56"/>
        <end position="195"/>
    </location>
</feature>
<dbReference type="GO" id="GO:0043024">
    <property type="term" value="F:ribosomal small subunit binding"/>
    <property type="evidence" value="ECO:0007669"/>
    <property type="project" value="TreeGrafter"/>
</dbReference>
<dbReference type="Pfam" id="PF01926">
    <property type="entry name" value="MMR_HSR1"/>
    <property type="match status" value="1"/>
</dbReference>
<dbReference type="InterPro" id="IPR027417">
    <property type="entry name" value="P-loop_NTPase"/>
</dbReference>
<comment type="caution">
    <text evidence="3">The sequence shown here is derived from an EMBL/GenBank/DDBJ whole genome shotgun (WGS) entry which is preliminary data.</text>
</comment>